<dbReference type="STRING" id="452637.Oter_1961"/>
<dbReference type="PROSITE" id="PS00606">
    <property type="entry name" value="KS3_1"/>
    <property type="match status" value="1"/>
</dbReference>
<dbReference type="KEGG" id="ote:Oter_1961"/>
<dbReference type="PANTHER" id="PTHR43775:SF37">
    <property type="entry name" value="SI:DKEY-61P9.11"/>
    <property type="match status" value="1"/>
</dbReference>
<keyword evidence="3" id="KW-0597">Phosphoprotein</keyword>
<dbReference type="InterPro" id="IPR025110">
    <property type="entry name" value="AMP-bd_C"/>
</dbReference>
<dbReference type="SUPFAM" id="SSF52151">
    <property type="entry name" value="FabD/lysophospholipase-like"/>
    <property type="match status" value="1"/>
</dbReference>
<dbReference type="CDD" id="cd00833">
    <property type="entry name" value="PKS"/>
    <property type="match status" value="1"/>
</dbReference>
<keyword evidence="2" id="KW-0596">Phosphopantetheine</keyword>
<evidence type="ECO:0000259" key="10">
    <source>
        <dbReference type="PROSITE" id="PS52004"/>
    </source>
</evidence>
<dbReference type="GO" id="GO:0031177">
    <property type="term" value="F:phosphopantetheine binding"/>
    <property type="evidence" value="ECO:0007669"/>
    <property type="project" value="InterPro"/>
</dbReference>
<dbReference type="InterPro" id="IPR020845">
    <property type="entry name" value="AMP-binding_CS"/>
</dbReference>
<dbReference type="GO" id="GO:0004312">
    <property type="term" value="F:fatty acid synthase activity"/>
    <property type="evidence" value="ECO:0007669"/>
    <property type="project" value="TreeGrafter"/>
</dbReference>
<dbReference type="PROSITE" id="PS00012">
    <property type="entry name" value="PHOSPHOPANTETHEINE"/>
    <property type="match status" value="2"/>
</dbReference>
<dbReference type="CDD" id="cd05931">
    <property type="entry name" value="FAAL"/>
    <property type="match status" value="1"/>
</dbReference>
<dbReference type="SUPFAM" id="SSF53901">
    <property type="entry name" value="Thiolase-like"/>
    <property type="match status" value="1"/>
</dbReference>
<dbReference type="InterPro" id="IPR036291">
    <property type="entry name" value="NAD(P)-bd_dom_sf"/>
</dbReference>
<dbReference type="Pfam" id="PF16197">
    <property type="entry name" value="KAsynt_C_assoc"/>
    <property type="match status" value="1"/>
</dbReference>
<keyword evidence="6" id="KW-0443">Lipid metabolism</keyword>
<dbReference type="Pfam" id="PF00550">
    <property type="entry name" value="PP-binding"/>
    <property type="match status" value="2"/>
</dbReference>
<dbReference type="SUPFAM" id="SSF56801">
    <property type="entry name" value="Acetyl-CoA synthetase-like"/>
    <property type="match status" value="1"/>
</dbReference>
<dbReference type="Pfam" id="PF00501">
    <property type="entry name" value="AMP-binding"/>
    <property type="match status" value="1"/>
</dbReference>
<dbReference type="PANTHER" id="PTHR43775">
    <property type="entry name" value="FATTY ACID SYNTHASE"/>
    <property type="match status" value="1"/>
</dbReference>
<dbReference type="InterPro" id="IPR014043">
    <property type="entry name" value="Acyl_transferase_dom"/>
</dbReference>
<comment type="function">
    <text evidence="7">Involved in production of the polyketide antibiotic thailandamide.</text>
</comment>
<dbReference type="PROSITE" id="PS00455">
    <property type="entry name" value="AMP_BINDING"/>
    <property type="match status" value="1"/>
</dbReference>
<evidence type="ECO:0000256" key="7">
    <source>
        <dbReference type="ARBA" id="ARBA00054155"/>
    </source>
</evidence>
<dbReference type="InterPro" id="IPR016039">
    <property type="entry name" value="Thiolase-like"/>
</dbReference>
<protein>
    <submittedName>
        <fullName evidence="11">Beta-ketoacyl synthase</fullName>
    </submittedName>
</protein>
<dbReference type="InterPro" id="IPR036736">
    <property type="entry name" value="ACP-like_sf"/>
</dbReference>
<dbReference type="GO" id="GO:0004315">
    <property type="term" value="F:3-oxoacyl-[acyl-carrier-protein] synthase activity"/>
    <property type="evidence" value="ECO:0007669"/>
    <property type="project" value="InterPro"/>
</dbReference>
<dbReference type="InterPro" id="IPR032821">
    <property type="entry name" value="PKS_assoc"/>
</dbReference>
<dbReference type="eggNOG" id="COG0300">
    <property type="taxonomic scope" value="Bacteria"/>
</dbReference>
<sequence length="2103" mass="223290">MNLPSSSASVPSTLVALLRGRAQHQPDRRAYLFLADGETEEASFTYAELDRRARAIAARLQTITACGDRALLLYPPGLEFLAAFFGCLYAGVIAVPSYPPKRNRPDRRLQAIAADAGATVVLTNAEVADDLEARLTHSPELRAWQWLATDRIPTDEAAGWRDPQVRGDDLAFLQYTSGSTSTPKGVMVSHGNLLHTLDDLDRGWDHTPDSVMVTWLPIFHDLGLIYGALIPLFKGFFCVMLPPPAFLQRPVRWLEAISRYRATHSAAPNFAYDLCVAGTTPEQRARFDLRSWRMSLNAAEPVRAETLAAFNAAFAPCGLSPLTVTPGFGLAEATLKVSALPCAEPTRIVHVRSDELAQHRVVLGGPGTDGVQPIVGCGWRGRTDNRYLIVDPVTCEPCAEDHVGEIWFAGASVALGYWKRPAETAETFQARLANGDGPFLRTGDLGFVRGEELFVTGRVKDLIIIRGLNHYPQDIELTVEKGHPALRPACGAAFSVEIDGHETLVIAQEVERTYLRKLNVDEVVAAIRKAVAEQHDLQVSAIALLRTNSVPKTSSGKIMRRACRQQYLAGELELVGEWRSPVSSAPPFDATAAAARGSVEQALVVTWLVEQLAQRLQLDPKQIDAGEPFSRYGLDSMTAVELSGELERWMGRRLPPTLIYDYPSIQALASHLVALVDEPDAGTKPATEKSDPTGGAADELNPIAVVGMGCRFPGAESTAEFWTLLRDGREAITRVPPGRWDPATADAPEWGGFLPDVEAFDAEFFGIAPREADLMDPQQRILLEVAYAALEDAGIVPRSLAGSRTGVFVGISTNDYGRLLARVAAGTDAHAGTGNALSIAANRISYLLDLRGPSLVLDTACSSSLVAVHHAVRSLRAGESTLALVGGVNLILAPELTTTFARAGMLAPDGRCKTFDAAANGYVRGEGCGVLVLKRLRDAERDGDRVLAVIRGSAINQDGRSNGLTAPNGPAQQAVVRAALRDAAIPASALSYVEAHGTGTSLGDPIEVNALRDVLLEQRDPQAPCWIGSVKTNIGHLEAAAGIAGLIKVVLALQHRTLPPHLHLRAVNPLIQLANTPISIPTVPTPWPGLVRVAGVSSFGFGGTNAHVIVSEPRVPRPADNPPAPRRAEHALVLSARTAPALRALAASYVARIAEARSGEEWTDLCHAAATQRGHFAHRLAVNADRAHLLAGFSQGAAASGVWQGEAGEPPRLALWFPSEADQRAELVGELYASLPVFRAAVDECRAELASRTSWDLTSAFNSPSSAIPVELSGAVAFAVGYALHRAWRAWGVEPVAVSGAGAGEIAAAVAAGVLSRSEAIALLFGDAIPPKAAAGAVGGNGRASKPPALISAETGAAIGAEARQREFWLAPLKPPFRSRIAADALHAAGVVLSIDLGSADEAARATGDVWLPALRKDGRGWQAMLDAAAQAFVRGVPIRWQEVDRGFAFARVELPHYPFQRQRHWFDPTPAVADVDELARLAVQLAIEPELSPSERAAAPAVIAALLRAHHRSGDPLAGYTYEVRWPAEPLGVPAAPAAGRWLVLGPAPQELESIFDANGQTLERAEAFRSGDWRGALFWAGDEPGESEAARLLRAMQTANVPLWIATRGAVATSADDARVRLDHAPLWGMGKVYALEHPERWGALIDLPADPTAVDLASLVAELLGHPAGEDQVAWRGGVRHVARLEPAPLPPVSPLPVLRADAAYWVTGGTGALGLQVAQWLVARGARRLVLTARRSPGVTALARIADLEKAGVTVRCLAADVAVEQDVRRVLAQVGAELGPVRGIVHAAGVVSRVSIAELTPEALADVLRPKLGGARALDAATAGHELDFFVLFSSIAALWGAKGQAHYAAANAALDALAQQRRATGRPALSVGWGPWSGGGMAGPEEQALLARYGVSPLDPAVALAALDRALGGTRAQVAVARVDWAVFKEFFELHGAKPFLALVGGRREPAAAGRLEAELAALATAAPEQRRGGMEAFLQQQVAAVLGFKDGRLPEVRQGFFALGMDSMMAVDLGRRLSQACGRTLSSTLVFDHASIHLLAAHLVETLFGADGRIAAPAAPTAAAETAGAATAAEETDVETALAQRLEKLESLIRST</sequence>
<dbReference type="Gene3D" id="3.40.50.12780">
    <property type="entry name" value="N-terminal domain of ligase-like"/>
    <property type="match status" value="1"/>
</dbReference>
<dbReference type="Gene3D" id="3.30.300.30">
    <property type="match status" value="1"/>
</dbReference>
<dbReference type="InterPro" id="IPR000873">
    <property type="entry name" value="AMP-dep_synth/lig_dom"/>
</dbReference>
<evidence type="ECO:0000256" key="8">
    <source>
        <dbReference type="SAM" id="Phobius"/>
    </source>
</evidence>
<dbReference type="InterPro" id="IPR020806">
    <property type="entry name" value="PKS_PP-bd"/>
</dbReference>
<dbReference type="InterPro" id="IPR016035">
    <property type="entry name" value="Acyl_Trfase/lysoPLipase"/>
</dbReference>
<dbReference type="SMART" id="SM00827">
    <property type="entry name" value="PKS_AT"/>
    <property type="match status" value="1"/>
</dbReference>
<dbReference type="InterPro" id="IPR013968">
    <property type="entry name" value="PKS_KR"/>
</dbReference>
<feature type="transmembrane region" description="Helical" evidence="8">
    <location>
        <begin position="80"/>
        <end position="98"/>
    </location>
</feature>
<dbReference type="EMBL" id="CP001032">
    <property type="protein sequence ID" value="ACB75244.1"/>
    <property type="molecule type" value="Genomic_DNA"/>
</dbReference>
<dbReference type="FunFam" id="3.40.47.10:FF:000019">
    <property type="entry name" value="Polyketide synthase type I"/>
    <property type="match status" value="1"/>
</dbReference>
<dbReference type="InterPro" id="IPR042099">
    <property type="entry name" value="ANL_N_sf"/>
</dbReference>
<dbReference type="InterPro" id="IPR014030">
    <property type="entry name" value="Ketoacyl_synth_N"/>
</dbReference>
<dbReference type="InterPro" id="IPR014031">
    <property type="entry name" value="Ketoacyl_synth_C"/>
</dbReference>
<dbReference type="Gene3D" id="3.40.366.10">
    <property type="entry name" value="Malonyl-Coenzyme A Acyl Carrier Protein, domain 2"/>
    <property type="match status" value="1"/>
</dbReference>
<dbReference type="SMART" id="SM01294">
    <property type="entry name" value="PKS_PP_betabranch"/>
    <property type="match status" value="2"/>
</dbReference>
<dbReference type="Gene3D" id="3.40.47.10">
    <property type="match status" value="1"/>
</dbReference>
<keyword evidence="4" id="KW-0808">Transferase</keyword>
<dbReference type="Pfam" id="PF08659">
    <property type="entry name" value="KR"/>
    <property type="match status" value="1"/>
</dbReference>
<feature type="domain" description="Carrier" evidence="9">
    <location>
        <begin position="599"/>
        <end position="676"/>
    </location>
</feature>
<dbReference type="eggNOG" id="COG3321">
    <property type="taxonomic scope" value="Bacteria"/>
</dbReference>
<evidence type="ECO:0000256" key="1">
    <source>
        <dbReference type="ARBA" id="ARBA00006432"/>
    </source>
</evidence>
<dbReference type="SMART" id="SM00822">
    <property type="entry name" value="PKS_KR"/>
    <property type="match status" value="1"/>
</dbReference>
<name>B1ZYK8_OPITP</name>
<dbReference type="InterPro" id="IPR057326">
    <property type="entry name" value="KR_dom"/>
</dbReference>
<dbReference type="Gene3D" id="1.10.1200.10">
    <property type="entry name" value="ACP-like"/>
    <property type="match status" value="2"/>
</dbReference>
<dbReference type="OrthoDB" id="9762242at2"/>
<dbReference type="Proteomes" id="UP000007013">
    <property type="component" value="Chromosome"/>
</dbReference>
<dbReference type="SUPFAM" id="SSF47336">
    <property type="entry name" value="ACP-like"/>
    <property type="match status" value="2"/>
</dbReference>
<keyword evidence="5" id="KW-0276">Fatty acid metabolism</keyword>
<dbReference type="Gene3D" id="3.30.70.3290">
    <property type="match status" value="1"/>
</dbReference>
<keyword evidence="8" id="KW-0812">Transmembrane</keyword>
<dbReference type="Pfam" id="PF02801">
    <property type="entry name" value="Ketoacyl-synt_C"/>
    <property type="match status" value="1"/>
</dbReference>
<keyword evidence="12" id="KW-1185">Reference proteome</keyword>
<dbReference type="InterPro" id="IPR020841">
    <property type="entry name" value="PKS_Beta-ketoAc_synthase_dom"/>
</dbReference>
<evidence type="ECO:0000313" key="11">
    <source>
        <dbReference type="EMBL" id="ACB75244.1"/>
    </source>
</evidence>
<dbReference type="SUPFAM" id="SSF51735">
    <property type="entry name" value="NAD(P)-binding Rossmann-fold domains"/>
    <property type="match status" value="2"/>
</dbReference>
<dbReference type="InterPro" id="IPR006162">
    <property type="entry name" value="Ppantetheine_attach_site"/>
</dbReference>
<dbReference type="RefSeq" id="WP_012374781.1">
    <property type="nucleotide sequence ID" value="NC_010571.1"/>
</dbReference>
<dbReference type="GO" id="GO:0006633">
    <property type="term" value="P:fatty acid biosynthetic process"/>
    <property type="evidence" value="ECO:0007669"/>
    <property type="project" value="InterPro"/>
</dbReference>
<dbReference type="SMART" id="SM00825">
    <property type="entry name" value="PKS_KS"/>
    <property type="match status" value="1"/>
</dbReference>
<organism evidence="11 12">
    <name type="scientific">Opitutus terrae (strain DSM 11246 / JCM 15787 / PB90-1)</name>
    <dbReference type="NCBI Taxonomy" id="452637"/>
    <lineage>
        <taxon>Bacteria</taxon>
        <taxon>Pseudomonadati</taxon>
        <taxon>Verrucomicrobiota</taxon>
        <taxon>Opitutia</taxon>
        <taxon>Opitutales</taxon>
        <taxon>Opitutaceae</taxon>
        <taxon>Opitutus</taxon>
    </lineage>
</organism>
<reference evidence="11 12" key="1">
    <citation type="journal article" date="2011" name="J. Bacteriol.">
        <title>Genome sequence of the verrucomicrobium Opitutus terrae PB90-1, an abundant inhabitant of rice paddy soil ecosystems.</title>
        <authorList>
            <person name="van Passel M.W."/>
            <person name="Kant R."/>
            <person name="Palva A."/>
            <person name="Copeland A."/>
            <person name="Lucas S."/>
            <person name="Lapidus A."/>
            <person name="Glavina del Rio T."/>
            <person name="Pitluck S."/>
            <person name="Goltsman E."/>
            <person name="Clum A."/>
            <person name="Sun H."/>
            <person name="Schmutz J."/>
            <person name="Larimer F.W."/>
            <person name="Land M.L."/>
            <person name="Hauser L."/>
            <person name="Kyrpides N."/>
            <person name="Mikhailova N."/>
            <person name="Richardson P.P."/>
            <person name="Janssen P.H."/>
            <person name="de Vos W.M."/>
            <person name="Smidt H."/>
        </authorList>
    </citation>
    <scope>NUCLEOTIDE SEQUENCE [LARGE SCALE GENOMIC DNA]</scope>
    <source>
        <strain evidence="12">DSM 11246 / JCM 15787 / PB90-1</strain>
    </source>
</reference>
<evidence type="ECO:0000256" key="6">
    <source>
        <dbReference type="ARBA" id="ARBA00023098"/>
    </source>
</evidence>
<gene>
    <name evidence="11" type="ordered locus">Oter_1961</name>
</gene>
<evidence type="ECO:0000256" key="3">
    <source>
        <dbReference type="ARBA" id="ARBA00022553"/>
    </source>
</evidence>
<keyword evidence="8" id="KW-1133">Transmembrane helix</keyword>
<accession>B1ZYK8</accession>
<dbReference type="PROSITE" id="PS50075">
    <property type="entry name" value="CARRIER"/>
    <property type="match status" value="2"/>
</dbReference>
<evidence type="ECO:0000313" key="12">
    <source>
        <dbReference type="Proteomes" id="UP000007013"/>
    </source>
</evidence>
<keyword evidence="8" id="KW-0472">Membrane</keyword>
<dbReference type="Pfam" id="PF00109">
    <property type="entry name" value="ketoacyl-synt"/>
    <property type="match status" value="1"/>
</dbReference>
<dbReference type="Pfam" id="PF00698">
    <property type="entry name" value="Acyl_transf_1"/>
    <property type="match status" value="1"/>
</dbReference>
<feature type="transmembrane region" description="Helical" evidence="8">
    <location>
        <begin position="222"/>
        <end position="242"/>
    </location>
</feature>
<evidence type="ECO:0000256" key="5">
    <source>
        <dbReference type="ARBA" id="ARBA00022832"/>
    </source>
</evidence>
<feature type="domain" description="Ketosynthase family 3 (KS3)" evidence="10">
    <location>
        <begin position="700"/>
        <end position="1112"/>
    </location>
</feature>
<feature type="domain" description="Carrier" evidence="9">
    <location>
        <begin position="1979"/>
        <end position="2054"/>
    </location>
</feature>
<comment type="similarity">
    <text evidence="1">Belongs to the ATP-dependent AMP-binding enzyme family.</text>
</comment>
<dbReference type="PROSITE" id="PS52004">
    <property type="entry name" value="KS3_2"/>
    <property type="match status" value="1"/>
</dbReference>
<dbReference type="Pfam" id="PF23024">
    <property type="entry name" value="AMP-dom_DIP2-like"/>
    <property type="match status" value="1"/>
</dbReference>
<dbReference type="InterPro" id="IPR001227">
    <property type="entry name" value="Ac_transferase_dom_sf"/>
</dbReference>
<dbReference type="HOGENOM" id="CLU_232349_0_0_0"/>
<dbReference type="InterPro" id="IPR018201">
    <property type="entry name" value="Ketoacyl_synth_AS"/>
</dbReference>
<proteinExistence type="inferred from homology"/>
<dbReference type="SMART" id="SM00823">
    <property type="entry name" value="PKS_PP"/>
    <property type="match status" value="2"/>
</dbReference>
<dbReference type="InterPro" id="IPR040097">
    <property type="entry name" value="FAAL/FAAC"/>
</dbReference>
<dbReference type="eggNOG" id="COG0318">
    <property type="taxonomic scope" value="Bacteria"/>
</dbReference>
<evidence type="ECO:0000259" key="9">
    <source>
        <dbReference type="PROSITE" id="PS50075"/>
    </source>
</evidence>
<dbReference type="CDD" id="cd08952">
    <property type="entry name" value="KR_1_SDR_x"/>
    <property type="match status" value="1"/>
</dbReference>
<dbReference type="InterPro" id="IPR009081">
    <property type="entry name" value="PP-bd_ACP"/>
</dbReference>
<dbReference type="InterPro" id="IPR045851">
    <property type="entry name" value="AMP-bd_C_sf"/>
</dbReference>
<dbReference type="InterPro" id="IPR050091">
    <property type="entry name" value="PKS_NRPS_Biosynth_Enz"/>
</dbReference>
<evidence type="ECO:0000256" key="2">
    <source>
        <dbReference type="ARBA" id="ARBA00022450"/>
    </source>
</evidence>
<dbReference type="GO" id="GO:0071766">
    <property type="term" value="P:Actinobacterium-type cell wall biogenesis"/>
    <property type="evidence" value="ECO:0007669"/>
    <property type="project" value="UniProtKB-ARBA"/>
</dbReference>
<dbReference type="Gene3D" id="3.40.50.720">
    <property type="entry name" value="NAD(P)-binding Rossmann-like Domain"/>
    <property type="match status" value="1"/>
</dbReference>
<evidence type="ECO:0000256" key="4">
    <source>
        <dbReference type="ARBA" id="ARBA00022679"/>
    </source>
</evidence>
<dbReference type="FunFam" id="3.40.50.12780:FF:000013">
    <property type="entry name" value="Long-chain-fatty-acid--AMP ligase FadD32"/>
    <property type="match status" value="1"/>
</dbReference>